<evidence type="ECO:0000259" key="2">
    <source>
        <dbReference type="Pfam" id="PF03795"/>
    </source>
</evidence>
<dbReference type="PANTHER" id="PTHR35174">
    <property type="entry name" value="BLL7171 PROTEIN-RELATED"/>
    <property type="match status" value="1"/>
</dbReference>
<keyword evidence="4" id="KW-1185">Reference proteome</keyword>
<reference evidence="3 4" key="1">
    <citation type="submission" date="2016-11" db="EMBL/GenBank/DDBJ databases">
        <authorList>
            <person name="Jaros S."/>
            <person name="Januszkiewicz K."/>
            <person name="Wedrychowicz H."/>
        </authorList>
    </citation>
    <scope>NUCLEOTIDE SEQUENCE [LARGE SCALE GENOMIC DNA]</scope>
    <source>
        <strain evidence="3 4">DSM 46144</strain>
    </source>
</reference>
<evidence type="ECO:0000313" key="3">
    <source>
        <dbReference type="EMBL" id="SHM27493.1"/>
    </source>
</evidence>
<sequence>MAQQYMLSVHHRGGFPTDVDPEEMQAQFAAVDAFNREITEAGIWVFGGGLMPPDTATVVDGRGAETVLVDGPFAETKEVLGGFWVITAANLDEALRWASQASKACANPVEVRPFQPEE</sequence>
<dbReference type="OrthoDB" id="668782at2"/>
<dbReference type="Proteomes" id="UP000184440">
    <property type="component" value="Unassembled WGS sequence"/>
</dbReference>
<feature type="domain" description="YCII-related" evidence="2">
    <location>
        <begin position="19"/>
        <end position="113"/>
    </location>
</feature>
<dbReference type="InterPro" id="IPR011008">
    <property type="entry name" value="Dimeric_a/b-barrel"/>
</dbReference>
<dbReference type="Pfam" id="PF03795">
    <property type="entry name" value="YCII"/>
    <property type="match status" value="1"/>
</dbReference>
<name>A0A1M7HGN8_9ACTN</name>
<dbReference type="SUPFAM" id="SSF54909">
    <property type="entry name" value="Dimeric alpha+beta barrel"/>
    <property type="match status" value="1"/>
</dbReference>
<dbReference type="STRING" id="134849.SAMN05443668_101179"/>
<dbReference type="AlphaFoldDB" id="A0A1M7HGN8"/>
<dbReference type="EMBL" id="FRCS01000001">
    <property type="protein sequence ID" value="SHM27493.1"/>
    <property type="molecule type" value="Genomic_DNA"/>
</dbReference>
<dbReference type="PANTHER" id="PTHR35174:SF3">
    <property type="entry name" value="BLL7171 PROTEIN"/>
    <property type="match status" value="1"/>
</dbReference>
<evidence type="ECO:0000313" key="4">
    <source>
        <dbReference type="Proteomes" id="UP000184440"/>
    </source>
</evidence>
<dbReference type="InterPro" id="IPR005545">
    <property type="entry name" value="YCII"/>
</dbReference>
<proteinExistence type="inferred from homology"/>
<comment type="similarity">
    <text evidence="1">Belongs to the YciI family.</text>
</comment>
<protein>
    <submittedName>
        <fullName evidence="3">Uncharacterized conserved protein</fullName>
    </submittedName>
</protein>
<organism evidence="3 4">
    <name type="scientific">Cryptosporangium aurantiacum</name>
    <dbReference type="NCBI Taxonomy" id="134849"/>
    <lineage>
        <taxon>Bacteria</taxon>
        <taxon>Bacillati</taxon>
        <taxon>Actinomycetota</taxon>
        <taxon>Actinomycetes</taxon>
        <taxon>Cryptosporangiales</taxon>
        <taxon>Cryptosporangiaceae</taxon>
        <taxon>Cryptosporangium</taxon>
    </lineage>
</organism>
<accession>A0A1M7HGN8</accession>
<gene>
    <name evidence="3" type="ORF">SAMN05443668_101179</name>
</gene>
<dbReference type="RefSeq" id="WP_073250447.1">
    <property type="nucleotide sequence ID" value="NZ_FRCS01000001.1"/>
</dbReference>
<dbReference type="Gene3D" id="3.30.70.1060">
    <property type="entry name" value="Dimeric alpha+beta barrel"/>
    <property type="match status" value="1"/>
</dbReference>
<evidence type="ECO:0000256" key="1">
    <source>
        <dbReference type="ARBA" id="ARBA00007689"/>
    </source>
</evidence>